<feature type="compositionally biased region" description="Basic and acidic residues" evidence="3">
    <location>
        <begin position="1197"/>
        <end position="1208"/>
    </location>
</feature>
<dbReference type="PROSITE" id="PS50211">
    <property type="entry name" value="DENN"/>
    <property type="match status" value="1"/>
</dbReference>
<keyword evidence="1" id="KW-0344">Guanine-nucleotide releasing factor</keyword>
<dbReference type="GO" id="GO:0005737">
    <property type="term" value="C:cytoplasm"/>
    <property type="evidence" value="ECO:0007669"/>
    <property type="project" value="UniProtKB-ARBA"/>
</dbReference>
<feature type="region of interest" description="Disordered" evidence="3">
    <location>
        <begin position="972"/>
        <end position="1035"/>
    </location>
</feature>
<dbReference type="InterPro" id="IPR023341">
    <property type="entry name" value="MABP"/>
</dbReference>
<evidence type="ECO:0000256" key="2">
    <source>
        <dbReference type="PROSITE-ProRule" id="PRU00708"/>
    </source>
</evidence>
<feature type="compositionally biased region" description="Polar residues" evidence="3">
    <location>
        <begin position="1212"/>
        <end position="1227"/>
    </location>
</feature>
<feature type="compositionally biased region" description="Polar residues" evidence="3">
    <location>
        <begin position="1340"/>
        <end position="1349"/>
    </location>
</feature>
<dbReference type="Gene3D" id="3.40.50.11500">
    <property type="match status" value="1"/>
</dbReference>
<evidence type="ECO:0000313" key="7">
    <source>
        <dbReference type="Proteomes" id="UP001519460"/>
    </source>
</evidence>
<dbReference type="InterPro" id="IPR002885">
    <property type="entry name" value="PPR_rpt"/>
</dbReference>
<feature type="region of interest" description="Disordered" evidence="3">
    <location>
        <begin position="1563"/>
        <end position="1604"/>
    </location>
</feature>
<dbReference type="SMART" id="SM00800">
    <property type="entry name" value="uDENN"/>
    <property type="match status" value="1"/>
</dbReference>
<feature type="region of interest" description="Disordered" evidence="3">
    <location>
        <begin position="1284"/>
        <end position="1349"/>
    </location>
</feature>
<comment type="caution">
    <text evidence="6">The sequence shown here is derived from an EMBL/GenBank/DDBJ whole genome shotgun (WGS) entry which is preliminary data.</text>
</comment>
<dbReference type="PROSITE" id="PS51498">
    <property type="entry name" value="MABP"/>
    <property type="match status" value="1"/>
</dbReference>
<dbReference type="SMART" id="SM00801">
    <property type="entry name" value="dDENN"/>
    <property type="match status" value="1"/>
</dbReference>
<feature type="compositionally biased region" description="Polar residues" evidence="3">
    <location>
        <begin position="1451"/>
        <end position="1468"/>
    </location>
</feature>
<dbReference type="InterPro" id="IPR043153">
    <property type="entry name" value="DENN_C"/>
</dbReference>
<feature type="compositionally biased region" description="Low complexity" evidence="3">
    <location>
        <begin position="1165"/>
        <end position="1175"/>
    </location>
</feature>
<keyword evidence="7" id="KW-1185">Reference proteome</keyword>
<feature type="compositionally biased region" description="Basic and acidic residues" evidence="3">
    <location>
        <begin position="989"/>
        <end position="1001"/>
    </location>
</feature>
<feature type="domain" description="UDENN" evidence="4">
    <location>
        <begin position="186"/>
        <end position="629"/>
    </location>
</feature>
<dbReference type="PANTHER" id="PTHR12296">
    <property type="entry name" value="DENN DOMAIN-CONTAINING PROTEIN 4"/>
    <property type="match status" value="1"/>
</dbReference>
<dbReference type="Pfam" id="PF03456">
    <property type="entry name" value="uDENN"/>
    <property type="match status" value="1"/>
</dbReference>
<name>A0ABD0KX29_9CAEN</name>
<dbReference type="SMART" id="SM00799">
    <property type="entry name" value="DENN"/>
    <property type="match status" value="1"/>
</dbReference>
<feature type="region of interest" description="Disordered" evidence="3">
    <location>
        <begin position="1392"/>
        <end position="1474"/>
    </location>
</feature>
<dbReference type="InterPro" id="IPR005112">
    <property type="entry name" value="dDENN_dom"/>
</dbReference>
<dbReference type="PROSITE" id="PS51375">
    <property type="entry name" value="PPR"/>
    <property type="match status" value="1"/>
</dbReference>
<feature type="compositionally biased region" description="Low complexity" evidence="3">
    <location>
        <begin position="976"/>
        <end position="988"/>
    </location>
</feature>
<dbReference type="Pfam" id="PF03455">
    <property type="entry name" value="dDENN"/>
    <property type="match status" value="1"/>
</dbReference>
<dbReference type="Gene3D" id="1.25.40.10">
    <property type="entry name" value="Tetratricopeptide repeat domain"/>
    <property type="match status" value="1"/>
</dbReference>
<dbReference type="PANTHER" id="PTHR12296:SF30">
    <property type="entry name" value="DENN DOMAIN-CONTAINING PROTEIN CRAG"/>
    <property type="match status" value="1"/>
</dbReference>
<dbReference type="InterPro" id="IPR001194">
    <property type="entry name" value="cDENN_dom"/>
</dbReference>
<evidence type="ECO:0000259" key="5">
    <source>
        <dbReference type="PROSITE" id="PS51498"/>
    </source>
</evidence>
<dbReference type="InterPro" id="IPR005113">
    <property type="entry name" value="uDENN_dom"/>
</dbReference>
<feature type="compositionally biased region" description="Basic and acidic residues" evidence="3">
    <location>
        <begin position="1319"/>
        <end position="1329"/>
    </location>
</feature>
<organism evidence="6 7">
    <name type="scientific">Batillaria attramentaria</name>
    <dbReference type="NCBI Taxonomy" id="370345"/>
    <lineage>
        <taxon>Eukaryota</taxon>
        <taxon>Metazoa</taxon>
        <taxon>Spiralia</taxon>
        <taxon>Lophotrochozoa</taxon>
        <taxon>Mollusca</taxon>
        <taxon>Gastropoda</taxon>
        <taxon>Caenogastropoda</taxon>
        <taxon>Sorbeoconcha</taxon>
        <taxon>Cerithioidea</taxon>
        <taxon>Batillariidae</taxon>
        <taxon>Batillaria</taxon>
    </lineage>
</organism>
<dbReference type="Gene3D" id="2.100.10.50">
    <property type="match status" value="1"/>
</dbReference>
<evidence type="ECO:0000259" key="4">
    <source>
        <dbReference type="PROSITE" id="PS50211"/>
    </source>
</evidence>
<gene>
    <name evidence="6" type="ORF">BaRGS_00016960</name>
</gene>
<feature type="compositionally biased region" description="Polar residues" evidence="3">
    <location>
        <begin position="1149"/>
        <end position="1158"/>
    </location>
</feature>
<evidence type="ECO:0000256" key="3">
    <source>
        <dbReference type="SAM" id="MobiDB-lite"/>
    </source>
</evidence>
<reference evidence="6 7" key="1">
    <citation type="journal article" date="2023" name="Sci. Data">
        <title>Genome assembly of the Korean intertidal mud-creeper Batillaria attramentaria.</title>
        <authorList>
            <person name="Patra A.K."/>
            <person name="Ho P.T."/>
            <person name="Jun S."/>
            <person name="Lee S.J."/>
            <person name="Kim Y."/>
            <person name="Won Y.J."/>
        </authorList>
    </citation>
    <scope>NUCLEOTIDE SEQUENCE [LARGE SCALE GENOMIC DNA]</scope>
    <source>
        <strain evidence="6">Wonlab-2016</strain>
    </source>
</reference>
<dbReference type="InterPro" id="IPR051696">
    <property type="entry name" value="DENN_Domain_GEFs"/>
</dbReference>
<feature type="repeat" description="PPR" evidence="2">
    <location>
        <begin position="787"/>
        <end position="821"/>
    </location>
</feature>
<protein>
    <submittedName>
        <fullName evidence="6">Uncharacterized protein</fullName>
    </submittedName>
</protein>
<dbReference type="InterPro" id="IPR037516">
    <property type="entry name" value="Tripartite_DENN"/>
</dbReference>
<dbReference type="Proteomes" id="UP001519460">
    <property type="component" value="Unassembled WGS sequence"/>
</dbReference>
<dbReference type="Pfam" id="PF02141">
    <property type="entry name" value="DENN"/>
    <property type="match status" value="1"/>
</dbReference>
<dbReference type="EMBL" id="JACVVK020000111">
    <property type="protein sequence ID" value="KAK7491704.1"/>
    <property type="molecule type" value="Genomic_DNA"/>
</dbReference>
<feature type="compositionally biased region" description="Basic residues" evidence="3">
    <location>
        <begin position="1011"/>
        <end position="1020"/>
    </location>
</feature>
<dbReference type="InterPro" id="IPR011990">
    <property type="entry name" value="TPR-like_helical_dom_sf"/>
</dbReference>
<evidence type="ECO:0000256" key="1">
    <source>
        <dbReference type="ARBA" id="ARBA00022658"/>
    </source>
</evidence>
<feature type="compositionally biased region" description="Low complexity" evidence="3">
    <location>
        <begin position="1439"/>
        <end position="1450"/>
    </location>
</feature>
<proteinExistence type="predicted"/>
<feature type="region of interest" description="Disordered" evidence="3">
    <location>
        <begin position="1144"/>
        <end position="1247"/>
    </location>
</feature>
<evidence type="ECO:0000313" key="6">
    <source>
        <dbReference type="EMBL" id="KAK7491704.1"/>
    </source>
</evidence>
<accession>A0ABD0KX29</accession>
<sequence>MEELRVADYFVVAGLGEGALPLEEVSNEAAIKPSFRQDPITDIAVINRSAGEKVPKGFQCLETTPTGFPANLNHGSIRCPDMFICYKRGRDKPPLKDIGILYEGKERVMEGCEVVHTTPFGRPANINNSNSSRIYITYRRASDTASSDTLVVVDICVILANKAEEPPLTYNQILKNLNKGMVGSDVFMCYKKAMVKTDVLAYKSTILGRYPEEDYENFPLPESVPMFCLPMGATIECWSAKAKHPMPGFSTFILTQSGGDKVYGAAVSFYEEHQESQLTDMQMRALGLKNRSIREQFNIQKTVHVRKAICLLSHWPFFDAFKKFLSQLYKISITGPHHVPIERHISHFMYDVPYPSPQRPRILVQLTHDSLSLCMPEDSPLPQSGASFITLLRNLGPELCMNLLLYTLLENKILLHSLRPTVLTEVAEAVTSCPYIPLCPLGLSDVLSAPFPFIVGIDSRYFDLYDPPPDIICVDLDTNRIYLPDDKKQLNYKMMPKKAVRILQDSLLRLFEMSTPTQPGPASEEISLEMTSVDMDFRRKKKQMQMELLIQEAFLRFMAILLRDYKSYLNPITRQPNNRATDASVLFDMQGFLKSRDKTNTKFYTQMMKTQMFFRFIEERSFVSDKDAGLAFFDECTETVDETREDQRLIEIGGSQTSERTVFIMPPEPVGLPEGATYSYNGFPPLKPELFLKKKLSTLSLPGKQTLCPNSPLARRSKQEVKSAQKLAQQHLGNPRHWAKCLLSHCYSLWFISFPAFVHTHPKKMEALKVGFAVLQKMHSAKLPFVDQVCYRVLMQLAGQYNKPGLAVQVYSLMKRNGVQPNAITYGYYNRVMLEAKWASPMSKGKLRWTKIRNVIIGVAQFRRAIRRRSLSLYSNSGSEFDQISHASVDSYLDDHGDKSSVEAGSSCKVVFSPDTHHTEVSSAGVTSGVAETSGGAAVPVTILEDRMRGVSDGGYNSMTQEDAHRMSQLMSVEGDSLPSSSPSPTASDPDHIEAPPKSKTESWNPLRFSFRQKKRHHSEKNRTESSDQQGHRARIGSIVRKSIHSFSEHDSVEILKGTLWGNSAGVLMVSETFLENGAYLASGDLRLEVEQASRVRHKGEPGGGPKPTRSMSLFASWRPKNILNGEFKLPSVPMKFSDLARREEDDVSLSSMQSTEEAQPKSEVTTTVDSDSSSAGRSEVKDSGVGLDEQPSSHDYGPRVDTKRGLDSIDETSQSQPNSNVCNTESGAAPGLNGADSAVSNNVDGGVNGESASIDVAHSHSVGECVTPEKSRPVTLLGEAGRAMSTPAAGQVTSTPLSSAEPCRTPVQKQNSNPEYHPLPRSEPRKSLPEPPSDMALRRSQSLRRTNDVMQKTGEAVSGFLKFASKAAYSKFNELKQSITTPIKNAASLSSLGRSTDELDTAGSDRGSVGGCDDDGASSTSGTIRERRKMGGSQDMLSTSESSYTEGSGQRLSQTSFGDNSLGSAPSPSYLDSFRPAREVRSDSVSANSADGDLMTIAMEVEMSSCSRCSRCHRLVFDEEIMAGWSADDSNLNTTCPFCSAKFVPNLQVYVKDWRGQRKSMLLSSDSNPEGLVVPPPDSTPTPADRDHGPLPSTEGENGSGDMVSSMHLAEFPLSLQEAAAAVRRRCASESLTDATDSIGGYYNYYPESPKSPLCLSIDEDTELPTSPASVPEMKKDFMTRSTCTAEPLVFPYLSPLVLRKELEYVLDHEGDLGLADKSFVDQHPIIFWNLVWYFRRLEVPSHLSSFLLSAASFNTPEVLKKYQGQYDSRHVFIRPLWDNIRIHDEMGLPMYMAWSAGHRSTVVDALVTEAESFSRPLMYQIISSIQRNDVLTAIKTIAQGRRRLAGRNRRFRSMYREILMLSFVACGRENIDHDAFDREYALAFEEKLSAAEIRRLQPDDKPRSNFVQWCRRVFCELEV</sequence>
<feature type="domain" description="MABP" evidence="5">
    <location>
        <begin position="37"/>
        <end position="194"/>
    </location>
</feature>
<dbReference type="GO" id="GO:0005085">
    <property type="term" value="F:guanyl-nucleotide exchange factor activity"/>
    <property type="evidence" value="ECO:0007669"/>
    <property type="project" value="UniProtKB-KW"/>
</dbReference>